<dbReference type="AlphaFoldDB" id="A0A061EK67"/>
<dbReference type="EMBL" id="CM001882">
    <property type="protein sequence ID" value="EOY04787.1"/>
    <property type="molecule type" value="Genomic_DNA"/>
</dbReference>
<dbReference type="Proteomes" id="UP000026915">
    <property type="component" value="Chromosome 4"/>
</dbReference>
<evidence type="ECO:0000313" key="2">
    <source>
        <dbReference type="Proteomes" id="UP000026915"/>
    </source>
</evidence>
<dbReference type="Gramene" id="EOY04787">
    <property type="protein sequence ID" value="EOY04787"/>
    <property type="gene ID" value="TCM_019960"/>
</dbReference>
<dbReference type="HOGENOM" id="CLU_3378016_0_0_1"/>
<sequence>MDSFSAGMFFSILCRMRVTEKGSQTCLIILQKEL</sequence>
<name>A0A061EK67_THECC</name>
<keyword evidence="2" id="KW-1185">Reference proteome</keyword>
<gene>
    <name evidence="1" type="ORF">TCM_019960</name>
</gene>
<protein>
    <submittedName>
        <fullName evidence="1">Uncharacterized protein isoform 2</fullName>
    </submittedName>
</protein>
<evidence type="ECO:0000313" key="1">
    <source>
        <dbReference type="EMBL" id="EOY04787.1"/>
    </source>
</evidence>
<proteinExistence type="predicted"/>
<reference evidence="1 2" key="1">
    <citation type="journal article" date="2013" name="Genome Biol.">
        <title>The genome sequence of the most widely cultivated cacao type and its use to identify candidate genes regulating pod color.</title>
        <authorList>
            <person name="Motamayor J.C."/>
            <person name="Mockaitis K."/>
            <person name="Schmutz J."/>
            <person name="Haiminen N."/>
            <person name="Iii D.L."/>
            <person name="Cornejo O."/>
            <person name="Findley S.D."/>
            <person name="Zheng P."/>
            <person name="Utro F."/>
            <person name="Royaert S."/>
            <person name="Saski C."/>
            <person name="Jenkins J."/>
            <person name="Podicheti R."/>
            <person name="Zhao M."/>
            <person name="Scheffler B.E."/>
            <person name="Stack J.C."/>
            <person name="Feltus F.A."/>
            <person name="Mustiga G.M."/>
            <person name="Amores F."/>
            <person name="Phillips W."/>
            <person name="Marelli J.P."/>
            <person name="May G.D."/>
            <person name="Shapiro H."/>
            <person name="Ma J."/>
            <person name="Bustamante C.D."/>
            <person name="Schnell R.J."/>
            <person name="Main D."/>
            <person name="Gilbert D."/>
            <person name="Parida L."/>
            <person name="Kuhn D.N."/>
        </authorList>
    </citation>
    <scope>NUCLEOTIDE SEQUENCE [LARGE SCALE GENOMIC DNA]</scope>
    <source>
        <strain evidence="2">cv. Matina 1-6</strain>
    </source>
</reference>
<organism evidence="1 2">
    <name type="scientific">Theobroma cacao</name>
    <name type="common">Cacao</name>
    <name type="synonym">Cocoa</name>
    <dbReference type="NCBI Taxonomy" id="3641"/>
    <lineage>
        <taxon>Eukaryota</taxon>
        <taxon>Viridiplantae</taxon>
        <taxon>Streptophyta</taxon>
        <taxon>Embryophyta</taxon>
        <taxon>Tracheophyta</taxon>
        <taxon>Spermatophyta</taxon>
        <taxon>Magnoliopsida</taxon>
        <taxon>eudicotyledons</taxon>
        <taxon>Gunneridae</taxon>
        <taxon>Pentapetalae</taxon>
        <taxon>rosids</taxon>
        <taxon>malvids</taxon>
        <taxon>Malvales</taxon>
        <taxon>Malvaceae</taxon>
        <taxon>Byttnerioideae</taxon>
        <taxon>Theobroma</taxon>
    </lineage>
</organism>
<accession>A0A061EK67</accession>